<dbReference type="AlphaFoldDB" id="Q8EUM9"/>
<feature type="transmembrane region" description="Helical" evidence="1">
    <location>
        <begin position="69"/>
        <end position="97"/>
    </location>
</feature>
<feature type="transmembrane region" description="Helical" evidence="1">
    <location>
        <begin position="125"/>
        <end position="155"/>
    </location>
</feature>
<keyword evidence="1" id="KW-0472">Membrane</keyword>
<organism evidence="2 3">
    <name type="scientific">Malacoplasma penetrans (strain HF-2)</name>
    <name type="common">Mycoplasma penetrans</name>
    <dbReference type="NCBI Taxonomy" id="272633"/>
    <lineage>
        <taxon>Bacteria</taxon>
        <taxon>Bacillati</taxon>
        <taxon>Mycoplasmatota</taxon>
        <taxon>Mycoplasmoidales</taxon>
        <taxon>Mycoplasmoidaceae</taxon>
        <taxon>Malacoplasma</taxon>
    </lineage>
</organism>
<gene>
    <name evidence="2" type="ordered locus">MYPE8920</name>
</gene>
<dbReference type="Proteomes" id="UP000002522">
    <property type="component" value="Chromosome"/>
</dbReference>
<dbReference type="RefSeq" id="WP_011077712.1">
    <property type="nucleotide sequence ID" value="NC_004432.1"/>
</dbReference>
<dbReference type="HOGENOM" id="CLU_1048973_0_0_14"/>
<sequence length="265" mass="30850">MDYNLDKNQKKKYNLASALSRTLTRFLDLILVFLILVAIFFAIFSNYLNYNFSSTNNPDLWYSIDSWRIFLFTFFVFVIFLSYFVFVPFVAQGYTLFSKIFKIRIYSTSLKLINENRKIFKNIHFLFLVQLLVRELLTTILISFAILILGIVALFDKKDVIDFLLNQTRSDTLNGSTNNVVAIVFQAFFTCIGLLNIVLIVNVACTSRKRSFTDHISSTVVVKMVETYSDEKNNNLNYKNKKQPVIKYNLPGEINPDEIFDKETN</sequence>
<keyword evidence="3" id="KW-1185">Reference proteome</keyword>
<accession>Q8EUM9</accession>
<keyword evidence="1" id="KW-1133">Transmembrane helix</keyword>
<keyword evidence="1" id="KW-0812">Transmembrane</keyword>
<dbReference type="STRING" id="272633.gene:10732014"/>
<evidence type="ECO:0000313" key="2">
    <source>
        <dbReference type="EMBL" id="BAC44683.1"/>
    </source>
</evidence>
<evidence type="ECO:0000256" key="1">
    <source>
        <dbReference type="SAM" id="Phobius"/>
    </source>
</evidence>
<name>Q8EUM9_MALP2</name>
<proteinExistence type="predicted"/>
<dbReference type="InParanoid" id="Q8EUM9"/>
<feature type="transmembrane region" description="Helical" evidence="1">
    <location>
        <begin position="180"/>
        <end position="205"/>
    </location>
</feature>
<protein>
    <submittedName>
        <fullName evidence="2">Uncharacterized protein</fullName>
    </submittedName>
</protein>
<dbReference type="KEGG" id="mpe:MYPE8920"/>
<evidence type="ECO:0000313" key="3">
    <source>
        <dbReference type="Proteomes" id="UP000002522"/>
    </source>
</evidence>
<reference evidence="2 3" key="1">
    <citation type="journal article" date="2002" name="Nucleic Acids Res.">
        <title>The complete genomic sequence of Mycoplasma penetrans, an intracellular bacterial pathogen in humans.</title>
        <authorList>
            <person name="Sasaki Y."/>
            <person name="Ishikawa J."/>
            <person name="Yamashita A."/>
            <person name="Oshima K."/>
            <person name="Kenri T."/>
            <person name="Furuya K."/>
            <person name="Yoshino C."/>
            <person name="Horino A."/>
            <person name="Shiba T."/>
            <person name="Sasaki T."/>
            <person name="Hattori M."/>
        </authorList>
    </citation>
    <scope>NUCLEOTIDE SEQUENCE [LARGE SCALE GENOMIC DNA]</scope>
    <source>
        <strain evidence="2 3">HF-2</strain>
    </source>
</reference>
<dbReference type="EMBL" id="BA000026">
    <property type="protein sequence ID" value="BAC44683.1"/>
    <property type="molecule type" value="Genomic_DNA"/>
</dbReference>
<feature type="transmembrane region" description="Helical" evidence="1">
    <location>
        <begin position="26"/>
        <end position="49"/>
    </location>
</feature>
<dbReference type="eggNOG" id="COG1714">
    <property type="taxonomic scope" value="Bacteria"/>
</dbReference>